<sequence>MKKINEQKLQAFTTGAMGKRPLSRKEIEEQKKREEEAAAATAFKEFVETFQEAPSKLSKVWVKAGTYDAGTRKEDTREKGKLYKPQSRHEQDDKNDYVKLLSSSDAKKEALSLKNKKSQEKKKSNLELFKEELRQIQEEREERHKYKSMAKQLLPTSNSSEPDLPIVKEVEMGSFDNGDPNTTNLYLGNLNPKISEQQLMELFGKHGPLASIKIMWPRSDEEKARGRNCGFVAYMSRRDAERALRSLNGKDVMGYEMKLGWGKSVPIMTHPIYIPPTLVEYALPPPTSGLPFNAQAHPNDSDNLPKVSSKMYLNDEEARKELDDVLFKSIVKVVIPTERPLLMLIHRMIEFVIREGPMFEALIMTREMENPMFRFLFDNESPAHIYYRWKLFSLLQGDTPAEWRLTEFRMFKNGSIWKPPPTNFYTQGMPDELIAEEDIIEPNKGALSVAQRDRLEMLLRYITPERQKIGDAMIFCIEHADAADEICECISESLVSNETLVHKKIARLYLVSDILHNCSVKVQNASFFRKSMEKNLLEIFKNLNNYYMSVESRLKAEGFKSRVMQVFKAWEEWVVYPRDFLNKLQNIFLGLPIVEKEDEEIEEEKEDEDLDGIPLDGAALLKSAMLRGISESGAEKSPLSNEDDDVDDEDIDGMPLDEDIDGIPLDISAPGYDPSKPGGSEQTGSFIPSKWETIDAEQVEAQAITTSKWETLDPVAPEPPKISSIYDDDDMSTVSEEEINETEEERRTRLREIEVKLMQYQDEIESGKRSIKSGWTVQQQLEHYRKKLIKKSERDIRTFESDSDIAYAASTTSSKKSVSRRSVSPVDISRTTKHKRSKRSRSSSPEYVKSPAVRSSSKHHRSRSPLAAVSSSKSRRISISPPAISSHHHQSSSSSTSQQQHSSRSGKSSKRKSRTPSISPKRYVQYVDVDSPARTSSASSKYDKYDKYEKYDKYDKYDKYAQYESKYESSSSSKYESSKYESSSSKYDASPRRYRSPTPPSSSRSSSRRSTRDVSPYKERYHHRESSSRSDKHKKHKY</sequence>
<dbReference type="SMART" id="SM00648">
    <property type="entry name" value="SWAP"/>
    <property type="match status" value="1"/>
</dbReference>
<accession>U5EJB7</accession>
<dbReference type="SUPFAM" id="SSF48464">
    <property type="entry name" value="ENTH/VHS domain"/>
    <property type="match status" value="1"/>
</dbReference>
<evidence type="ECO:0000256" key="2">
    <source>
        <dbReference type="PROSITE-ProRule" id="PRU00176"/>
    </source>
</evidence>
<dbReference type="AlphaFoldDB" id="U5EJB7"/>
<dbReference type="PROSITE" id="PS51391">
    <property type="entry name" value="CID"/>
    <property type="match status" value="1"/>
</dbReference>
<dbReference type="InterPro" id="IPR000061">
    <property type="entry name" value="Surp"/>
</dbReference>
<dbReference type="CDD" id="cd12223">
    <property type="entry name" value="RRM_SR140"/>
    <property type="match status" value="1"/>
</dbReference>
<dbReference type="Gene3D" id="1.25.40.90">
    <property type="match status" value="1"/>
</dbReference>
<dbReference type="EMBL" id="GANO01002290">
    <property type="protein sequence ID" value="JAB57581.1"/>
    <property type="molecule type" value="mRNA"/>
</dbReference>
<dbReference type="InterPro" id="IPR035967">
    <property type="entry name" value="SWAP/Surp_sf"/>
</dbReference>
<dbReference type="Gene3D" id="6.10.140.420">
    <property type="match status" value="1"/>
</dbReference>
<dbReference type="Pfam" id="PF00076">
    <property type="entry name" value="RRM_1"/>
    <property type="match status" value="1"/>
</dbReference>
<dbReference type="InterPro" id="IPR035979">
    <property type="entry name" value="RBD_domain_sf"/>
</dbReference>
<dbReference type="InterPro" id="IPR047488">
    <property type="entry name" value="SR140_cwf21"/>
</dbReference>
<dbReference type="Gene3D" id="3.30.70.330">
    <property type="match status" value="1"/>
</dbReference>
<feature type="compositionally biased region" description="Low complexity" evidence="3">
    <location>
        <begin position="877"/>
        <end position="906"/>
    </location>
</feature>
<evidence type="ECO:0000259" key="5">
    <source>
        <dbReference type="PROSITE" id="PS50128"/>
    </source>
</evidence>
<feature type="compositionally biased region" description="Acidic residues" evidence="3">
    <location>
        <begin position="641"/>
        <end position="661"/>
    </location>
</feature>
<organism evidence="7">
    <name type="scientific">Corethrella appendiculata</name>
    <dbReference type="NCBI Taxonomy" id="1370023"/>
    <lineage>
        <taxon>Eukaryota</taxon>
        <taxon>Metazoa</taxon>
        <taxon>Ecdysozoa</taxon>
        <taxon>Arthropoda</taxon>
        <taxon>Hexapoda</taxon>
        <taxon>Insecta</taxon>
        <taxon>Pterygota</taxon>
        <taxon>Neoptera</taxon>
        <taxon>Endopterygota</taxon>
        <taxon>Diptera</taxon>
        <taxon>Nematocera</taxon>
        <taxon>Culicoidea</taxon>
        <taxon>Chaoboridae</taxon>
        <taxon>Corethrella</taxon>
    </lineage>
</organism>
<dbReference type="InterPro" id="IPR000504">
    <property type="entry name" value="RRM_dom"/>
</dbReference>
<feature type="compositionally biased region" description="Acidic residues" evidence="3">
    <location>
        <begin position="726"/>
        <end position="743"/>
    </location>
</feature>
<feature type="region of interest" description="Disordered" evidence="3">
    <location>
        <begin position="68"/>
        <end position="98"/>
    </location>
</feature>
<dbReference type="GO" id="GO:0005634">
    <property type="term" value="C:nucleus"/>
    <property type="evidence" value="ECO:0007669"/>
    <property type="project" value="TreeGrafter"/>
</dbReference>
<feature type="region of interest" description="Disordered" evidence="3">
    <location>
        <begin position="631"/>
        <end position="662"/>
    </location>
</feature>
<feature type="compositionally biased region" description="Basic and acidic residues" evidence="3">
    <location>
        <begin position="1010"/>
        <end position="1030"/>
    </location>
</feature>
<dbReference type="CDD" id="cd21370">
    <property type="entry name" value="cwf21_SR140"/>
    <property type="match status" value="1"/>
</dbReference>
<dbReference type="GO" id="GO:0003723">
    <property type="term" value="F:RNA binding"/>
    <property type="evidence" value="ECO:0007669"/>
    <property type="project" value="UniProtKB-UniRule"/>
</dbReference>
<dbReference type="Pfam" id="PF04818">
    <property type="entry name" value="CID"/>
    <property type="match status" value="1"/>
</dbReference>
<feature type="compositionally biased region" description="Low complexity" evidence="3">
    <location>
        <begin position="810"/>
        <end position="824"/>
    </location>
</feature>
<feature type="compositionally biased region" description="Basic and acidic residues" evidence="3">
    <location>
        <begin position="941"/>
        <end position="967"/>
    </location>
</feature>
<dbReference type="PANTHER" id="PTHR23140">
    <property type="entry name" value="RNA PROCESSING PROTEIN LD23810P"/>
    <property type="match status" value="1"/>
</dbReference>
<dbReference type="Pfam" id="PF08312">
    <property type="entry name" value="cwf21"/>
    <property type="match status" value="1"/>
</dbReference>
<proteinExistence type="evidence at transcript level"/>
<dbReference type="GO" id="GO:0006396">
    <property type="term" value="P:RNA processing"/>
    <property type="evidence" value="ECO:0007669"/>
    <property type="project" value="InterPro"/>
</dbReference>
<feature type="compositionally biased region" description="Basic and acidic residues" evidence="3">
    <location>
        <begin position="23"/>
        <end position="33"/>
    </location>
</feature>
<feature type="compositionally biased region" description="Basic and acidic residues" evidence="3">
    <location>
        <begin position="70"/>
        <end position="97"/>
    </location>
</feature>
<name>U5EJB7_9DIPT</name>
<dbReference type="FunFam" id="3.30.70.330:FF:000177">
    <property type="entry name" value="U2 snRNP-associated SURP motif-containing protein-like isoform X2"/>
    <property type="match status" value="1"/>
</dbReference>
<reference evidence="7" key="1">
    <citation type="journal article" date="2014" name="Insect Biochem. Mol. Biol.">
        <title>An insight into the sialome of the frog biting fly, Corethrella appendiculata.</title>
        <authorList>
            <person name="Ribeiro J.M.C."/>
            <person name="Chagas A.C."/>
            <person name="Pham V.M."/>
            <person name="Lounibos L.P."/>
            <person name="Calvo E."/>
        </authorList>
    </citation>
    <scope>NUCLEOTIDE SEQUENCE</scope>
    <source>
        <tissue evidence="7">Salivary glands</tissue>
    </source>
</reference>
<evidence type="ECO:0000259" key="4">
    <source>
        <dbReference type="PROSITE" id="PS50102"/>
    </source>
</evidence>
<dbReference type="SMART" id="SM00360">
    <property type="entry name" value="RRM"/>
    <property type="match status" value="1"/>
</dbReference>
<dbReference type="InterPro" id="IPR006569">
    <property type="entry name" value="CID_dom"/>
</dbReference>
<dbReference type="PROSITE" id="PS50102">
    <property type="entry name" value="RRM"/>
    <property type="match status" value="1"/>
</dbReference>
<dbReference type="Pfam" id="PF01805">
    <property type="entry name" value="Surp"/>
    <property type="match status" value="1"/>
</dbReference>
<dbReference type="SUPFAM" id="SSF109905">
    <property type="entry name" value="Surp module (SWAP domain)"/>
    <property type="match status" value="1"/>
</dbReference>
<feature type="region of interest" description="Disordered" evidence="3">
    <location>
        <begin position="1"/>
        <end position="33"/>
    </location>
</feature>
<dbReference type="PANTHER" id="PTHR23140:SF0">
    <property type="entry name" value="U2 SNRNP-ASSOCIATED SURP MOTIF-CONTAINING PROTEIN"/>
    <property type="match status" value="1"/>
</dbReference>
<dbReference type="InterPro" id="IPR035009">
    <property type="entry name" value="SR140_RRM"/>
</dbReference>
<dbReference type="InterPro" id="IPR013170">
    <property type="entry name" value="mRNA_splic_Cwf21_dom"/>
</dbReference>
<feature type="region of interest" description="Disordered" evidence="3">
    <location>
        <begin position="803"/>
        <end position="1038"/>
    </location>
</feature>
<dbReference type="InterPro" id="IPR051485">
    <property type="entry name" value="SR-CTD_assoc_factor"/>
</dbReference>
<dbReference type="SMART" id="SM00582">
    <property type="entry name" value="RPR"/>
    <property type="match status" value="1"/>
</dbReference>
<feature type="compositionally biased region" description="Low complexity" evidence="3">
    <location>
        <begin position="968"/>
        <end position="987"/>
    </location>
</feature>
<feature type="domain" description="RRM" evidence="4">
    <location>
        <begin position="183"/>
        <end position="264"/>
    </location>
</feature>
<evidence type="ECO:0000313" key="7">
    <source>
        <dbReference type="EMBL" id="JAB57581.1"/>
    </source>
</evidence>
<dbReference type="Gene3D" id="1.10.10.790">
    <property type="entry name" value="Surp module"/>
    <property type="match status" value="1"/>
</dbReference>
<dbReference type="SMART" id="SM01115">
    <property type="entry name" value="cwf21"/>
    <property type="match status" value="1"/>
</dbReference>
<dbReference type="InterPro" id="IPR012677">
    <property type="entry name" value="Nucleotide-bd_a/b_plait_sf"/>
</dbReference>
<feature type="compositionally biased region" description="Basic residues" evidence="3">
    <location>
        <begin position="831"/>
        <end position="841"/>
    </location>
</feature>
<protein>
    <submittedName>
        <fullName evidence="7">Putative splicing regulator</fullName>
    </submittedName>
</protein>
<dbReference type="InterPro" id="IPR008942">
    <property type="entry name" value="ENTH_VHS"/>
</dbReference>
<dbReference type="SUPFAM" id="SSF54928">
    <property type="entry name" value="RNA-binding domain, RBD"/>
    <property type="match status" value="1"/>
</dbReference>
<evidence type="ECO:0000256" key="1">
    <source>
        <dbReference type="ARBA" id="ARBA00022884"/>
    </source>
</evidence>
<keyword evidence="1 2" id="KW-0694">RNA-binding</keyword>
<feature type="region of interest" description="Disordered" evidence="3">
    <location>
        <begin position="709"/>
        <end position="746"/>
    </location>
</feature>
<feature type="domain" description="CID" evidence="6">
    <location>
        <begin position="447"/>
        <end position="592"/>
    </location>
</feature>
<dbReference type="PROSITE" id="PS50128">
    <property type="entry name" value="SURP"/>
    <property type="match status" value="1"/>
</dbReference>
<evidence type="ECO:0000256" key="3">
    <source>
        <dbReference type="SAM" id="MobiDB-lite"/>
    </source>
</evidence>
<evidence type="ECO:0000259" key="6">
    <source>
        <dbReference type="PROSITE" id="PS51391"/>
    </source>
</evidence>
<feature type="domain" description="SURP motif" evidence="5">
    <location>
        <begin position="344"/>
        <end position="387"/>
    </location>
</feature>